<accession>A0ABQ5HQL3</accession>
<organism evidence="1 2">
    <name type="scientific">Tanacetum coccineum</name>
    <dbReference type="NCBI Taxonomy" id="301880"/>
    <lineage>
        <taxon>Eukaryota</taxon>
        <taxon>Viridiplantae</taxon>
        <taxon>Streptophyta</taxon>
        <taxon>Embryophyta</taxon>
        <taxon>Tracheophyta</taxon>
        <taxon>Spermatophyta</taxon>
        <taxon>Magnoliopsida</taxon>
        <taxon>eudicotyledons</taxon>
        <taxon>Gunneridae</taxon>
        <taxon>Pentapetalae</taxon>
        <taxon>asterids</taxon>
        <taxon>campanulids</taxon>
        <taxon>Asterales</taxon>
        <taxon>Asteraceae</taxon>
        <taxon>Asteroideae</taxon>
        <taxon>Anthemideae</taxon>
        <taxon>Anthemidinae</taxon>
        <taxon>Tanacetum</taxon>
    </lineage>
</organism>
<gene>
    <name evidence="1" type="ORF">Tco_1078437</name>
</gene>
<reference evidence="1" key="1">
    <citation type="journal article" date="2022" name="Int. J. Mol. Sci.">
        <title>Draft Genome of Tanacetum Coccineum: Genomic Comparison of Closely Related Tanacetum-Family Plants.</title>
        <authorList>
            <person name="Yamashiro T."/>
            <person name="Shiraishi A."/>
            <person name="Nakayama K."/>
            <person name="Satake H."/>
        </authorList>
    </citation>
    <scope>NUCLEOTIDE SEQUENCE</scope>
</reference>
<dbReference type="Proteomes" id="UP001151760">
    <property type="component" value="Unassembled WGS sequence"/>
</dbReference>
<reference evidence="1" key="2">
    <citation type="submission" date="2022-01" db="EMBL/GenBank/DDBJ databases">
        <authorList>
            <person name="Yamashiro T."/>
            <person name="Shiraishi A."/>
            <person name="Satake H."/>
            <person name="Nakayama K."/>
        </authorList>
    </citation>
    <scope>NUCLEOTIDE SEQUENCE</scope>
</reference>
<dbReference type="InterPro" id="IPR038925">
    <property type="entry name" value="At3g17800-like"/>
</dbReference>
<dbReference type="InterPro" id="IPR008479">
    <property type="entry name" value="DUF760"/>
</dbReference>
<keyword evidence="2" id="KW-1185">Reference proteome</keyword>
<proteinExistence type="predicted"/>
<comment type="caution">
    <text evidence="1">The sequence shown here is derived from an EMBL/GenBank/DDBJ whole genome shotgun (WGS) entry which is preliminary data.</text>
</comment>
<dbReference type="EMBL" id="BQNB010019838">
    <property type="protein sequence ID" value="GJT89592.1"/>
    <property type="molecule type" value="Genomic_DNA"/>
</dbReference>
<dbReference type="PANTHER" id="PTHR31808">
    <property type="entry name" value="EXPRESSED PROTEIN"/>
    <property type="match status" value="1"/>
</dbReference>
<dbReference type="Pfam" id="PF05542">
    <property type="entry name" value="DUF760"/>
    <property type="match status" value="1"/>
</dbReference>
<protein>
    <submittedName>
        <fullName evidence="1">UV-B-induced protein, chloroplastic</fullName>
    </submittedName>
</protein>
<sequence length="357" mass="40864">MENCLSSCFKNNLVVTISDSPVVKLPKKCRVLVAKYGEYSNFGYCEYNSCLNTPIEPVTPAGRYLSTVLLNERKNFHDKVAETLEELVADRDEACLRMVVTGDGSTEACLHRRIAELKGKECQTAVEDVMYMLILYKFSELKVHLIPRLSKCIYNKRLEILPSKDWDLESIHSFEILEMIRQHLTSVIGWRSDFSVTENWATTKIQHHRLCQIYTGSILFGYFLKSASLRHRLEMSLVDPIDDMIFNKFRPKNLVFGNTCNMITTFDGKKKRENLSSYLMGFAPDSLAKCAQPNSKEALNLIAKHSVALFGDIESDEVISTSFSTLKRFVMEAIAFGSFLWDTEEYVTTVYNLQENK</sequence>
<evidence type="ECO:0000313" key="1">
    <source>
        <dbReference type="EMBL" id="GJT89592.1"/>
    </source>
</evidence>
<name>A0ABQ5HQL3_9ASTR</name>
<evidence type="ECO:0000313" key="2">
    <source>
        <dbReference type="Proteomes" id="UP001151760"/>
    </source>
</evidence>
<dbReference type="PANTHER" id="PTHR31808:SF9">
    <property type="entry name" value="F21O3.2 PROTEIN"/>
    <property type="match status" value="1"/>
</dbReference>